<sequence length="104" mass="10912">MQLLFKREQGYDLLWQEVRIQAPLGSMAASQLSSLDRQALLCAGGKGLGTGAGDSGSRPVPLNPPCVGPVARSNHAGNGRRPPLLVCRGSLERGNLPAQVVLVI</sequence>
<dbReference type="AlphaFoldDB" id="A0A4Y2RLY7"/>
<keyword evidence="2" id="KW-1185">Reference proteome</keyword>
<dbReference type="Proteomes" id="UP000499080">
    <property type="component" value="Unassembled WGS sequence"/>
</dbReference>
<protein>
    <submittedName>
        <fullName evidence="1">Uncharacterized protein</fullName>
    </submittedName>
</protein>
<evidence type="ECO:0000313" key="1">
    <source>
        <dbReference type="EMBL" id="GBN76279.1"/>
    </source>
</evidence>
<name>A0A4Y2RLY7_ARAVE</name>
<reference evidence="1 2" key="1">
    <citation type="journal article" date="2019" name="Sci. Rep.">
        <title>Orb-weaving spider Araneus ventricosus genome elucidates the spidroin gene catalogue.</title>
        <authorList>
            <person name="Kono N."/>
            <person name="Nakamura H."/>
            <person name="Ohtoshi R."/>
            <person name="Moran D.A.P."/>
            <person name="Shinohara A."/>
            <person name="Yoshida Y."/>
            <person name="Fujiwara M."/>
            <person name="Mori M."/>
            <person name="Tomita M."/>
            <person name="Arakawa K."/>
        </authorList>
    </citation>
    <scope>NUCLEOTIDE SEQUENCE [LARGE SCALE GENOMIC DNA]</scope>
</reference>
<accession>A0A4Y2RLY7</accession>
<proteinExistence type="predicted"/>
<comment type="caution">
    <text evidence="1">The sequence shown here is derived from an EMBL/GenBank/DDBJ whole genome shotgun (WGS) entry which is preliminary data.</text>
</comment>
<evidence type="ECO:0000313" key="2">
    <source>
        <dbReference type="Proteomes" id="UP000499080"/>
    </source>
</evidence>
<dbReference type="EMBL" id="BGPR01017479">
    <property type="protein sequence ID" value="GBN76279.1"/>
    <property type="molecule type" value="Genomic_DNA"/>
</dbReference>
<gene>
    <name evidence="1" type="ORF">AVEN_79080_1</name>
</gene>
<organism evidence="1 2">
    <name type="scientific">Araneus ventricosus</name>
    <name type="common">Orbweaver spider</name>
    <name type="synonym">Epeira ventricosa</name>
    <dbReference type="NCBI Taxonomy" id="182803"/>
    <lineage>
        <taxon>Eukaryota</taxon>
        <taxon>Metazoa</taxon>
        <taxon>Ecdysozoa</taxon>
        <taxon>Arthropoda</taxon>
        <taxon>Chelicerata</taxon>
        <taxon>Arachnida</taxon>
        <taxon>Araneae</taxon>
        <taxon>Araneomorphae</taxon>
        <taxon>Entelegynae</taxon>
        <taxon>Araneoidea</taxon>
        <taxon>Araneidae</taxon>
        <taxon>Araneus</taxon>
    </lineage>
</organism>